<proteinExistence type="predicted"/>
<gene>
    <name evidence="1" type="ORF">S03H2_68039</name>
</gene>
<sequence length="70" mass="8106">MFYSFAYETTETLTEPNAHELDMPLAAGVIHQVDVLFQDGCNHEVFVQIYQANYQLWPSNRDSYFRGNAT</sequence>
<organism evidence="1">
    <name type="scientific">marine sediment metagenome</name>
    <dbReference type="NCBI Taxonomy" id="412755"/>
    <lineage>
        <taxon>unclassified sequences</taxon>
        <taxon>metagenomes</taxon>
        <taxon>ecological metagenomes</taxon>
    </lineage>
</organism>
<reference evidence="1" key="1">
    <citation type="journal article" date="2014" name="Front. Microbiol.">
        <title>High frequency of phylogenetically diverse reductive dehalogenase-homologous genes in deep subseafloor sedimentary metagenomes.</title>
        <authorList>
            <person name="Kawai M."/>
            <person name="Futagami T."/>
            <person name="Toyoda A."/>
            <person name="Takaki Y."/>
            <person name="Nishi S."/>
            <person name="Hori S."/>
            <person name="Arai W."/>
            <person name="Tsubouchi T."/>
            <person name="Morono Y."/>
            <person name="Uchiyama I."/>
            <person name="Ito T."/>
            <person name="Fujiyama A."/>
            <person name="Inagaki F."/>
            <person name="Takami H."/>
        </authorList>
    </citation>
    <scope>NUCLEOTIDE SEQUENCE</scope>
    <source>
        <strain evidence="1">Expedition CK06-06</strain>
    </source>
</reference>
<accession>X1ICA5</accession>
<evidence type="ECO:0000313" key="1">
    <source>
        <dbReference type="EMBL" id="GAH80021.1"/>
    </source>
</evidence>
<name>X1ICA5_9ZZZZ</name>
<protein>
    <submittedName>
        <fullName evidence="1">Uncharacterized protein</fullName>
    </submittedName>
</protein>
<feature type="non-terminal residue" evidence="1">
    <location>
        <position position="70"/>
    </location>
</feature>
<dbReference type="EMBL" id="BARU01044664">
    <property type="protein sequence ID" value="GAH80021.1"/>
    <property type="molecule type" value="Genomic_DNA"/>
</dbReference>
<dbReference type="AlphaFoldDB" id="X1ICA5"/>
<comment type="caution">
    <text evidence="1">The sequence shown here is derived from an EMBL/GenBank/DDBJ whole genome shotgun (WGS) entry which is preliminary data.</text>
</comment>